<proteinExistence type="predicted"/>
<accession>A0AAJ0MBQ9</accession>
<organism evidence="2 3">
    <name type="scientific">Lasiosphaeria hispida</name>
    <dbReference type="NCBI Taxonomy" id="260671"/>
    <lineage>
        <taxon>Eukaryota</taxon>
        <taxon>Fungi</taxon>
        <taxon>Dikarya</taxon>
        <taxon>Ascomycota</taxon>
        <taxon>Pezizomycotina</taxon>
        <taxon>Sordariomycetes</taxon>
        <taxon>Sordariomycetidae</taxon>
        <taxon>Sordariales</taxon>
        <taxon>Lasiosphaeriaceae</taxon>
        <taxon>Lasiosphaeria</taxon>
    </lineage>
</organism>
<feature type="compositionally biased region" description="Polar residues" evidence="1">
    <location>
        <begin position="146"/>
        <end position="157"/>
    </location>
</feature>
<name>A0AAJ0MBQ9_9PEZI</name>
<reference evidence="2" key="2">
    <citation type="submission" date="2023-06" db="EMBL/GenBank/DDBJ databases">
        <authorList>
            <consortium name="Lawrence Berkeley National Laboratory"/>
            <person name="Haridas S."/>
            <person name="Hensen N."/>
            <person name="Bonometti L."/>
            <person name="Westerberg I."/>
            <person name="Brannstrom I.O."/>
            <person name="Guillou S."/>
            <person name="Cros-Aarteil S."/>
            <person name="Calhoun S."/>
            <person name="Kuo A."/>
            <person name="Mondo S."/>
            <person name="Pangilinan J."/>
            <person name="Riley R."/>
            <person name="Labutti K."/>
            <person name="Andreopoulos B."/>
            <person name="Lipzen A."/>
            <person name="Chen C."/>
            <person name="Yanf M."/>
            <person name="Daum C."/>
            <person name="Ng V."/>
            <person name="Clum A."/>
            <person name="Steindorff A."/>
            <person name="Ohm R."/>
            <person name="Martin F."/>
            <person name="Silar P."/>
            <person name="Natvig D."/>
            <person name="Lalanne C."/>
            <person name="Gautier V."/>
            <person name="Ament-Velasquez S.L."/>
            <person name="Kruys A."/>
            <person name="Hutchinson M.I."/>
            <person name="Powell A.J."/>
            <person name="Barry K."/>
            <person name="Miller A.N."/>
            <person name="Grigoriev I.V."/>
            <person name="Debuchy R."/>
            <person name="Gladieux P."/>
            <person name="Thoren M.H."/>
            <person name="Johannesson H."/>
        </authorList>
    </citation>
    <scope>NUCLEOTIDE SEQUENCE</scope>
    <source>
        <strain evidence="2">CBS 955.72</strain>
    </source>
</reference>
<protein>
    <submittedName>
        <fullName evidence="2">Uncharacterized protein</fullName>
    </submittedName>
</protein>
<evidence type="ECO:0000256" key="1">
    <source>
        <dbReference type="SAM" id="MobiDB-lite"/>
    </source>
</evidence>
<dbReference type="Proteomes" id="UP001275084">
    <property type="component" value="Unassembled WGS sequence"/>
</dbReference>
<evidence type="ECO:0000313" key="2">
    <source>
        <dbReference type="EMBL" id="KAK3348806.1"/>
    </source>
</evidence>
<keyword evidence="3" id="KW-1185">Reference proteome</keyword>
<dbReference type="AlphaFoldDB" id="A0AAJ0MBQ9"/>
<reference evidence="2" key="1">
    <citation type="journal article" date="2023" name="Mol. Phylogenet. Evol.">
        <title>Genome-scale phylogeny and comparative genomics of the fungal order Sordariales.</title>
        <authorList>
            <person name="Hensen N."/>
            <person name="Bonometti L."/>
            <person name="Westerberg I."/>
            <person name="Brannstrom I.O."/>
            <person name="Guillou S."/>
            <person name="Cros-Aarteil S."/>
            <person name="Calhoun S."/>
            <person name="Haridas S."/>
            <person name="Kuo A."/>
            <person name="Mondo S."/>
            <person name="Pangilinan J."/>
            <person name="Riley R."/>
            <person name="LaButti K."/>
            <person name="Andreopoulos B."/>
            <person name="Lipzen A."/>
            <person name="Chen C."/>
            <person name="Yan M."/>
            <person name="Daum C."/>
            <person name="Ng V."/>
            <person name="Clum A."/>
            <person name="Steindorff A."/>
            <person name="Ohm R.A."/>
            <person name="Martin F."/>
            <person name="Silar P."/>
            <person name="Natvig D.O."/>
            <person name="Lalanne C."/>
            <person name="Gautier V."/>
            <person name="Ament-Velasquez S.L."/>
            <person name="Kruys A."/>
            <person name="Hutchinson M.I."/>
            <person name="Powell A.J."/>
            <person name="Barry K."/>
            <person name="Miller A.N."/>
            <person name="Grigoriev I.V."/>
            <person name="Debuchy R."/>
            <person name="Gladieux P."/>
            <person name="Hiltunen Thoren M."/>
            <person name="Johannesson H."/>
        </authorList>
    </citation>
    <scope>NUCLEOTIDE SEQUENCE</scope>
    <source>
        <strain evidence="2">CBS 955.72</strain>
    </source>
</reference>
<gene>
    <name evidence="2" type="ORF">B0T25DRAFT_546561</name>
</gene>
<dbReference type="EMBL" id="JAUIQD010000005">
    <property type="protein sequence ID" value="KAK3348806.1"/>
    <property type="molecule type" value="Genomic_DNA"/>
</dbReference>
<evidence type="ECO:0000313" key="3">
    <source>
        <dbReference type="Proteomes" id="UP001275084"/>
    </source>
</evidence>
<sequence length="330" mass="36596">MPTNKDFEDLLRVGLSDSRRIFQVLPNAEDRAAYGVWLEARCQALRAPPISCANFVAQVDSASLIDETCRIKLTRSTMENPALVVPIGSDSDNLYRLVVRPYHLMSHDQNCGYRTLDGTEELIDGSILGVNMTIQPREPALPASRRNANLSEQSTRSAESDDDHAPGFIFFQLGILQYTWHNQEDNWSSDIAEGVAANMGGDDDDDDDDDDVNWLDTNFYLVARLGPSGCTTGIYAIYDMFQAYGDSCHRRQIVHDRWGILPPPYSGGQTQQFSMARIGDTLGCLGYGKPLVLEEKVEHPVELVRVKPSGNALGAIRQTVDEAMTFDGQS</sequence>
<feature type="region of interest" description="Disordered" evidence="1">
    <location>
        <begin position="139"/>
        <end position="163"/>
    </location>
</feature>
<comment type="caution">
    <text evidence="2">The sequence shown here is derived from an EMBL/GenBank/DDBJ whole genome shotgun (WGS) entry which is preliminary data.</text>
</comment>